<dbReference type="Proteomes" id="UP000652176">
    <property type="component" value="Unassembled WGS sequence"/>
</dbReference>
<dbReference type="PANTHER" id="PTHR30273:SF2">
    <property type="entry name" value="PROTEIN FECR"/>
    <property type="match status" value="1"/>
</dbReference>
<reference evidence="4 5" key="1">
    <citation type="submission" date="2020-09" db="EMBL/GenBank/DDBJ databases">
        <title>Methylomonas albis sp. nov. and Methylomonas fluvii sp. nov.: Two cold-adapted methanotrophs from the River Elbe and an amended description of Methylovulum psychrotolerans strain Eb1.</title>
        <authorList>
            <person name="Bussmann I.K."/>
            <person name="Klings K.-W."/>
            <person name="Warnstedt J."/>
            <person name="Hoppert M."/>
            <person name="Saborowski A."/>
            <person name="Horn F."/>
            <person name="Liebner S."/>
        </authorList>
    </citation>
    <scope>NUCLEOTIDE SEQUENCE [LARGE SCALE GENOMIC DNA]</scope>
    <source>
        <strain evidence="4 5">EbA</strain>
    </source>
</reference>
<dbReference type="InterPro" id="IPR012373">
    <property type="entry name" value="Ferrdict_sens_TM"/>
</dbReference>
<accession>A0ABR9CUH0</accession>
<keyword evidence="1" id="KW-0472">Membrane</keyword>
<sequence>MNEQPSVPRETLQQQAVAWHLRLTSAAADETVLAEFARWRRQGPEHEQAYRDVENLWQQLPQPLLADRQRRRELAAKRRRAAWARRGLGFAAAASVLLALMNGFYPDYLQHPLADYRTRIGEQTSITLADGSVAHLNTDTAMDVTISGNERRVLLLRGEAEFDVAHDTSKPFRVTAGGTTTEALGTRFVVRYDGQAGSVTLLQGKVRSSQPSAQGAHIDSVTLQPGQQISFSAEELGSVQTVELQNADAWRRGRLLMNFVPLKQVIAEINRYRRSQIRLLDDKLGEREVNIALDIREIDAWLAALQQTLPVKVVEAGPFVFLQSG</sequence>
<dbReference type="PANTHER" id="PTHR30273">
    <property type="entry name" value="PERIPLASMIC SIGNAL SENSOR AND SIGMA FACTOR ACTIVATOR FECR-RELATED"/>
    <property type="match status" value="1"/>
</dbReference>
<gene>
    <name evidence="4" type="ORF">IE877_00645</name>
</gene>
<evidence type="ECO:0000259" key="2">
    <source>
        <dbReference type="Pfam" id="PF04773"/>
    </source>
</evidence>
<evidence type="ECO:0000313" key="4">
    <source>
        <dbReference type="EMBL" id="MBD9354409.1"/>
    </source>
</evidence>
<dbReference type="Gene3D" id="2.60.120.1440">
    <property type="match status" value="1"/>
</dbReference>
<name>A0ABR9CUH0_9GAMM</name>
<organism evidence="4 5">
    <name type="scientific">Methylomonas albis</name>
    <dbReference type="NCBI Taxonomy" id="1854563"/>
    <lineage>
        <taxon>Bacteria</taxon>
        <taxon>Pseudomonadati</taxon>
        <taxon>Pseudomonadota</taxon>
        <taxon>Gammaproteobacteria</taxon>
        <taxon>Methylococcales</taxon>
        <taxon>Methylococcaceae</taxon>
        <taxon>Methylomonas</taxon>
    </lineage>
</organism>
<evidence type="ECO:0000256" key="1">
    <source>
        <dbReference type="SAM" id="Phobius"/>
    </source>
</evidence>
<feature type="transmembrane region" description="Helical" evidence="1">
    <location>
        <begin position="87"/>
        <end position="105"/>
    </location>
</feature>
<evidence type="ECO:0000313" key="5">
    <source>
        <dbReference type="Proteomes" id="UP000652176"/>
    </source>
</evidence>
<comment type="caution">
    <text evidence="4">The sequence shown here is derived from an EMBL/GenBank/DDBJ whole genome shotgun (WGS) entry which is preliminary data.</text>
</comment>
<dbReference type="Pfam" id="PF04773">
    <property type="entry name" value="FecR"/>
    <property type="match status" value="1"/>
</dbReference>
<dbReference type="InterPro" id="IPR006860">
    <property type="entry name" value="FecR"/>
</dbReference>
<keyword evidence="1" id="KW-0812">Transmembrane</keyword>
<dbReference type="Pfam" id="PF16220">
    <property type="entry name" value="DUF4880"/>
    <property type="match status" value="1"/>
</dbReference>
<dbReference type="InterPro" id="IPR032623">
    <property type="entry name" value="FecR_N"/>
</dbReference>
<dbReference type="EMBL" id="JACXSS010000001">
    <property type="protein sequence ID" value="MBD9354409.1"/>
    <property type="molecule type" value="Genomic_DNA"/>
</dbReference>
<keyword evidence="1" id="KW-1133">Transmembrane helix</keyword>
<feature type="domain" description="FecR N-terminal" evidence="3">
    <location>
        <begin position="14"/>
        <end position="56"/>
    </location>
</feature>
<evidence type="ECO:0000259" key="3">
    <source>
        <dbReference type="Pfam" id="PF16220"/>
    </source>
</evidence>
<keyword evidence="5" id="KW-1185">Reference proteome</keyword>
<dbReference type="PIRSF" id="PIRSF018266">
    <property type="entry name" value="FecR"/>
    <property type="match status" value="1"/>
</dbReference>
<feature type="domain" description="FecR protein" evidence="2">
    <location>
        <begin position="115"/>
        <end position="207"/>
    </location>
</feature>
<protein>
    <submittedName>
        <fullName evidence="4">FecR family protein</fullName>
    </submittedName>
</protein>
<proteinExistence type="predicted"/>